<evidence type="ECO:0000313" key="2">
    <source>
        <dbReference type="EMBL" id="MFN0291171.1"/>
    </source>
</evidence>
<keyword evidence="1" id="KW-0812">Transmembrane</keyword>
<keyword evidence="1" id="KW-1133">Transmembrane helix</keyword>
<dbReference type="EMBL" id="SRMP02000010">
    <property type="protein sequence ID" value="MFN0291171.1"/>
    <property type="molecule type" value="Genomic_DNA"/>
</dbReference>
<dbReference type="Proteomes" id="UP001517367">
    <property type="component" value="Unassembled WGS sequence"/>
</dbReference>
<reference evidence="2 3" key="1">
    <citation type="submission" date="2024-12" db="EMBL/GenBank/DDBJ databases">
        <authorList>
            <person name="Hu S."/>
        </authorList>
    </citation>
    <scope>NUCLEOTIDE SEQUENCE [LARGE SCALE GENOMIC DNA]</scope>
    <source>
        <strain evidence="2 3">P-25</strain>
    </source>
</reference>
<keyword evidence="1" id="KW-0472">Membrane</keyword>
<protein>
    <submittedName>
        <fullName evidence="2">Uncharacterized protein</fullName>
    </submittedName>
</protein>
<name>A0ABW9JGP2_9SPHI</name>
<sequence>MLRKIIAVLVTLITLWAIKETVVIFTTADADIAKNSAFLKLASLSITIPLAIASLLLWRPKQKEESNEQ</sequence>
<accession>A0ABW9JGP2</accession>
<comment type="caution">
    <text evidence="2">The sequence shown here is derived from an EMBL/GenBank/DDBJ whole genome shotgun (WGS) entry which is preliminary data.</text>
</comment>
<proteinExistence type="predicted"/>
<evidence type="ECO:0000313" key="3">
    <source>
        <dbReference type="Proteomes" id="UP001517367"/>
    </source>
</evidence>
<dbReference type="RefSeq" id="WP_138730382.1">
    <property type="nucleotide sequence ID" value="NZ_SRMP02000010.1"/>
</dbReference>
<feature type="transmembrane region" description="Helical" evidence="1">
    <location>
        <begin position="37"/>
        <end position="58"/>
    </location>
</feature>
<organism evidence="2 3">
    <name type="scientific">Pedobacter helvus</name>
    <dbReference type="NCBI Taxonomy" id="2563444"/>
    <lineage>
        <taxon>Bacteria</taxon>
        <taxon>Pseudomonadati</taxon>
        <taxon>Bacteroidota</taxon>
        <taxon>Sphingobacteriia</taxon>
        <taxon>Sphingobacteriales</taxon>
        <taxon>Sphingobacteriaceae</taxon>
        <taxon>Pedobacter</taxon>
    </lineage>
</organism>
<gene>
    <name evidence="2" type="ORF">E5L68_007190</name>
</gene>
<evidence type="ECO:0000256" key="1">
    <source>
        <dbReference type="SAM" id="Phobius"/>
    </source>
</evidence>
<keyword evidence="3" id="KW-1185">Reference proteome</keyword>